<sequence length="352" mass="40831">MPKILLQAWEKFFAIQHAQPEDTNKLFQKLLEDLQIINEELAEYINSPSWNHPTFFNDDEEHSVQYKEYLANSSDSDIRQLVREECGINVCEEQKQNMEDTMLELIEVCLQKEFYCMYNDVDDLIESALNSKLLSINLRSQRLDKKIRKLRMLQNSRLNVELISPVHAITPILSTEELEYSISMGYKHLSTISETESDEVTKSSAKNLLPIPIEYEVTSDDENECDVPIKDESSPVFITFSNPLFDYNDDFTYSDDELLSNEDVPMEDLKVYSNFLFDDEEIISSKIDPHHFSESDLTESLLNRDILFDSSPKFNYLEEFSGELMPTGIIDEEIDIFTSTDDLLPPCIESDN</sequence>
<accession>A0A6L2MGN8</accession>
<dbReference type="EMBL" id="BKCJ010006394">
    <property type="protein sequence ID" value="GEU71922.1"/>
    <property type="molecule type" value="Genomic_DNA"/>
</dbReference>
<evidence type="ECO:0000313" key="1">
    <source>
        <dbReference type="EMBL" id="GEU71922.1"/>
    </source>
</evidence>
<protein>
    <recommendedName>
        <fullName evidence="2">Reverse transcriptase domain-containing protein</fullName>
    </recommendedName>
</protein>
<organism evidence="1">
    <name type="scientific">Tanacetum cinerariifolium</name>
    <name type="common">Dalmatian daisy</name>
    <name type="synonym">Chrysanthemum cinerariifolium</name>
    <dbReference type="NCBI Taxonomy" id="118510"/>
    <lineage>
        <taxon>Eukaryota</taxon>
        <taxon>Viridiplantae</taxon>
        <taxon>Streptophyta</taxon>
        <taxon>Embryophyta</taxon>
        <taxon>Tracheophyta</taxon>
        <taxon>Spermatophyta</taxon>
        <taxon>Magnoliopsida</taxon>
        <taxon>eudicotyledons</taxon>
        <taxon>Gunneridae</taxon>
        <taxon>Pentapetalae</taxon>
        <taxon>asterids</taxon>
        <taxon>campanulids</taxon>
        <taxon>Asterales</taxon>
        <taxon>Asteraceae</taxon>
        <taxon>Asteroideae</taxon>
        <taxon>Anthemideae</taxon>
        <taxon>Anthemidinae</taxon>
        <taxon>Tanacetum</taxon>
    </lineage>
</organism>
<evidence type="ECO:0008006" key="2">
    <source>
        <dbReference type="Google" id="ProtNLM"/>
    </source>
</evidence>
<proteinExistence type="predicted"/>
<gene>
    <name evidence="1" type="ORF">Tci_043900</name>
</gene>
<comment type="caution">
    <text evidence="1">The sequence shown here is derived from an EMBL/GenBank/DDBJ whole genome shotgun (WGS) entry which is preliminary data.</text>
</comment>
<reference evidence="1" key="1">
    <citation type="journal article" date="2019" name="Sci. Rep.">
        <title>Draft genome of Tanacetum cinerariifolium, the natural source of mosquito coil.</title>
        <authorList>
            <person name="Yamashiro T."/>
            <person name="Shiraishi A."/>
            <person name="Satake H."/>
            <person name="Nakayama K."/>
        </authorList>
    </citation>
    <scope>NUCLEOTIDE SEQUENCE</scope>
</reference>
<name>A0A6L2MGN8_TANCI</name>
<dbReference type="AlphaFoldDB" id="A0A6L2MGN8"/>